<dbReference type="RefSeq" id="XP_049149629.1">
    <property type="nucleotide sequence ID" value="XM_049292483.1"/>
</dbReference>
<gene>
    <name evidence="2" type="ORF">CLUP02_13545</name>
</gene>
<keyword evidence="1" id="KW-1133">Transmembrane helix</keyword>
<organism evidence="2 3">
    <name type="scientific">Colletotrichum lupini</name>
    <dbReference type="NCBI Taxonomy" id="145971"/>
    <lineage>
        <taxon>Eukaryota</taxon>
        <taxon>Fungi</taxon>
        <taxon>Dikarya</taxon>
        <taxon>Ascomycota</taxon>
        <taxon>Pezizomycotina</taxon>
        <taxon>Sordariomycetes</taxon>
        <taxon>Hypocreomycetidae</taxon>
        <taxon>Glomerellales</taxon>
        <taxon>Glomerellaceae</taxon>
        <taxon>Colletotrichum</taxon>
        <taxon>Colletotrichum acutatum species complex</taxon>
    </lineage>
</organism>
<reference evidence="2" key="1">
    <citation type="journal article" date="2021" name="Mol. Plant Microbe Interact.">
        <title>Complete Genome Sequence of the Plant-Pathogenic Fungus Colletotrichum lupini.</title>
        <authorList>
            <person name="Baroncelli R."/>
            <person name="Pensec F."/>
            <person name="Da Lio D."/>
            <person name="Boufleur T."/>
            <person name="Vicente I."/>
            <person name="Sarrocco S."/>
            <person name="Picot A."/>
            <person name="Baraldi E."/>
            <person name="Sukno S."/>
            <person name="Thon M."/>
            <person name="Le Floch G."/>
        </authorList>
    </citation>
    <scope>NUCLEOTIDE SEQUENCE</scope>
    <source>
        <strain evidence="2">IMI 504893</strain>
    </source>
</reference>
<dbReference type="AlphaFoldDB" id="A0A9Q8T342"/>
<keyword evidence="1" id="KW-0472">Membrane</keyword>
<dbReference type="GeneID" id="73347493"/>
<accession>A0A9Q8T342</accession>
<dbReference type="Proteomes" id="UP000830671">
    <property type="component" value="Chromosome 7"/>
</dbReference>
<protein>
    <submittedName>
        <fullName evidence="2">Uncharacterized protein</fullName>
    </submittedName>
</protein>
<keyword evidence="3" id="KW-1185">Reference proteome</keyword>
<dbReference type="KEGG" id="clup:CLUP02_13545"/>
<feature type="transmembrane region" description="Helical" evidence="1">
    <location>
        <begin position="216"/>
        <end position="237"/>
    </location>
</feature>
<proteinExistence type="predicted"/>
<dbReference type="EMBL" id="CP019479">
    <property type="protein sequence ID" value="UQC88023.1"/>
    <property type="molecule type" value="Genomic_DNA"/>
</dbReference>
<evidence type="ECO:0000313" key="2">
    <source>
        <dbReference type="EMBL" id="UQC88023.1"/>
    </source>
</evidence>
<name>A0A9Q8T342_9PEZI</name>
<evidence type="ECO:0000313" key="3">
    <source>
        <dbReference type="Proteomes" id="UP000830671"/>
    </source>
</evidence>
<sequence>MTYNRRFEVYCATREISIMYFGPDGRLLHLNPGAMIEHDAHLIPQLMQVSIYEGMPKSVETEGHVETDLRSLAAPMKPAIVRKWGQETESPSAFLKFGYRGHLSCLVRLGPLVGNLCDTSLPGASRQSQSWRFPPATFPASFDFIDADIVTKHEGLWQLTKIDSKYERIYDYKKLKIEEHVVHFVILFVFSDNPELICGWNWHHETALHDSNLRHAPIYICFVVSLLAQYATAALIITRAKHLNDSLQRPPISPRLTASPEPR</sequence>
<evidence type="ECO:0000256" key="1">
    <source>
        <dbReference type="SAM" id="Phobius"/>
    </source>
</evidence>
<keyword evidence="1" id="KW-0812">Transmembrane</keyword>